<dbReference type="EMBL" id="CP028843">
    <property type="protein sequence ID" value="AWB23073.1"/>
    <property type="molecule type" value="Genomic_DNA"/>
</dbReference>
<dbReference type="AlphaFoldDB" id="A0A2R4WNG9"/>
<gene>
    <name evidence="2" type="ORF">DA075_20995</name>
</gene>
<accession>A0A2R4WNG9</accession>
<name>A0A2R4WNG9_9HYPH</name>
<proteinExistence type="predicted"/>
<dbReference type="KEGG" id="mee:DA075_20995"/>
<evidence type="ECO:0000256" key="1">
    <source>
        <dbReference type="SAM" id="MobiDB-lite"/>
    </source>
</evidence>
<dbReference type="Proteomes" id="UP000244755">
    <property type="component" value="Chromosome 1"/>
</dbReference>
<feature type="region of interest" description="Disordered" evidence="1">
    <location>
        <begin position="32"/>
        <end position="67"/>
    </location>
</feature>
<reference evidence="2 3" key="1">
    <citation type="submission" date="2018-04" db="EMBL/GenBank/DDBJ databases">
        <title>Methylobacterium sp. PR1016A genome.</title>
        <authorList>
            <person name="Park W."/>
        </authorList>
    </citation>
    <scope>NUCLEOTIDE SEQUENCE [LARGE SCALE GENOMIC DNA]</scope>
    <source>
        <strain evidence="2 3">PR1016A</strain>
    </source>
</reference>
<organism evidence="2 3">
    <name type="scientific">Methylobacterium currus</name>
    <dbReference type="NCBI Taxonomy" id="2051553"/>
    <lineage>
        <taxon>Bacteria</taxon>
        <taxon>Pseudomonadati</taxon>
        <taxon>Pseudomonadota</taxon>
        <taxon>Alphaproteobacteria</taxon>
        <taxon>Hyphomicrobiales</taxon>
        <taxon>Methylobacteriaceae</taxon>
        <taxon>Methylobacterium</taxon>
    </lineage>
</organism>
<protein>
    <submittedName>
        <fullName evidence="2">Uncharacterized protein</fullName>
    </submittedName>
</protein>
<evidence type="ECO:0000313" key="3">
    <source>
        <dbReference type="Proteomes" id="UP000244755"/>
    </source>
</evidence>
<sequence length="92" mass="10487">MADQRQRDLLIMTGTGSVAMTLRRPTSIAAQARRMHDGRPMSTSNGKHRIVRASPQDLPLEQRTGTFQSICREPHARRLVLRDEAKHRRLST</sequence>
<keyword evidence="3" id="KW-1185">Reference proteome</keyword>
<evidence type="ECO:0000313" key="2">
    <source>
        <dbReference type="EMBL" id="AWB23073.1"/>
    </source>
</evidence>